<evidence type="ECO:0000313" key="5">
    <source>
        <dbReference type="Proteomes" id="UP001186944"/>
    </source>
</evidence>
<evidence type="ECO:0000313" key="4">
    <source>
        <dbReference type="EMBL" id="KAK3104570.1"/>
    </source>
</evidence>
<keyword evidence="3" id="KW-0812">Transmembrane</keyword>
<keyword evidence="3" id="KW-0333">Golgi apparatus</keyword>
<dbReference type="PANTHER" id="PTHR11927">
    <property type="entry name" value="GALACTOSIDE 2-L-FUCOSYLTRANSFERASE"/>
    <property type="match status" value="1"/>
</dbReference>
<name>A0AA88YGT7_PINIB</name>
<comment type="caution">
    <text evidence="4">The sequence shown here is derived from an EMBL/GenBank/DDBJ whole genome shotgun (WGS) entry which is preliminary data.</text>
</comment>
<keyword evidence="3" id="KW-0325">Glycoprotein</keyword>
<dbReference type="Pfam" id="PF01531">
    <property type="entry name" value="Glyco_transf_11"/>
    <property type="match status" value="1"/>
</dbReference>
<evidence type="ECO:0000256" key="1">
    <source>
        <dbReference type="ARBA" id="ARBA00022676"/>
    </source>
</evidence>
<evidence type="ECO:0000256" key="2">
    <source>
        <dbReference type="ARBA" id="ARBA00022679"/>
    </source>
</evidence>
<dbReference type="CDD" id="cd11301">
    <property type="entry name" value="Fut1_Fut2_like"/>
    <property type="match status" value="1"/>
</dbReference>
<dbReference type="PANTHER" id="PTHR11927:SF9">
    <property type="entry name" value="L-FUCOSYLTRANSFERASE"/>
    <property type="match status" value="1"/>
</dbReference>
<dbReference type="EMBL" id="VSWD01000004">
    <property type="protein sequence ID" value="KAK3104570.1"/>
    <property type="molecule type" value="Genomic_DNA"/>
</dbReference>
<comment type="subcellular location">
    <subcellularLocation>
        <location evidence="3">Golgi apparatus</location>
        <location evidence="3">Golgi stack membrane</location>
        <topology evidence="3">Single-pass type II membrane protein</topology>
    </subcellularLocation>
</comment>
<dbReference type="EC" id="2.4.1.-" evidence="3"/>
<sequence length="200" mass="23745">MLQSFYNFIECDNDIRTEFIFRENLQVQQKSSRAVSESIGKMFDFTMSRNYTLVAIHVRRGDYITWKLPMAEKLFYDKARDYFRLRYRRVIFLAITYPDNSSREWCSDNLVKGSDDTFLATMNPKEVDMYILANSDHVIVSSGTFGWWGAWLNKHATVIKWNALYNGTFWNPLDFYPSHWILLEGPGLGHYRDSKRWLSQ</sequence>
<dbReference type="InterPro" id="IPR002516">
    <property type="entry name" value="Glyco_trans_11"/>
</dbReference>
<evidence type="ECO:0000256" key="3">
    <source>
        <dbReference type="RuleBase" id="RU363129"/>
    </source>
</evidence>
<keyword evidence="1 3" id="KW-0328">Glycosyltransferase</keyword>
<keyword evidence="5" id="KW-1185">Reference proteome</keyword>
<organism evidence="4 5">
    <name type="scientific">Pinctada imbricata</name>
    <name type="common">Atlantic pearl-oyster</name>
    <name type="synonym">Pinctada martensii</name>
    <dbReference type="NCBI Taxonomy" id="66713"/>
    <lineage>
        <taxon>Eukaryota</taxon>
        <taxon>Metazoa</taxon>
        <taxon>Spiralia</taxon>
        <taxon>Lophotrochozoa</taxon>
        <taxon>Mollusca</taxon>
        <taxon>Bivalvia</taxon>
        <taxon>Autobranchia</taxon>
        <taxon>Pteriomorphia</taxon>
        <taxon>Pterioida</taxon>
        <taxon>Pterioidea</taxon>
        <taxon>Pteriidae</taxon>
        <taxon>Pinctada</taxon>
    </lineage>
</organism>
<gene>
    <name evidence="4" type="ORF">FSP39_005131</name>
</gene>
<comment type="pathway">
    <text evidence="3">Protein modification; protein glycosylation.</text>
</comment>
<dbReference type="GO" id="GO:0032580">
    <property type="term" value="C:Golgi cisterna membrane"/>
    <property type="evidence" value="ECO:0007669"/>
    <property type="project" value="UniProtKB-SubCell"/>
</dbReference>
<dbReference type="GO" id="GO:0008107">
    <property type="term" value="F:galactoside 2-alpha-L-fucosyltransferase activity"/>
    <property type="evidence" value="ECO:0007669"/>
    <property type="project" value="InterPro"/>
</dbReference>
<keyword evidence="3" id="KW-0735">Signal-anchor</keyword>
<dbReference type="AlphaFoldDB" id="A0AA88YGT7"/>
<accession>A0AA88YGT7</accession>
<proteinExistence type="inferred from homology"/>
<reference evidence="4" key="1">
    <citation type="submission" date="2019-08" db="EMBL/GenBank/DDBJ databases">
        <title>The improved chromosome-level genome for the pearl oyster Pinctada fucata martensii using PacBio sequencing and Hi-C.</title>
        <authorList>
            <person name="Zheng Z."/>
        </authorList>
    </citation>
    <scope>NUCLEOTIDE SEQUENCE</scope>
    <source>
        <strain evidence="4">ZZ-2019</strain>
        <tissue evidence="4">Adductor muscle</tissue>
    </source>
</reference>
<keyword evidence="2 3" id="KW-0808">Transferase</keyword>
<comment type="similarity">
    <text evidence="3">Belongs to the glycosyltransferase 11 family.</text>
</comment>
<protein>
    <recommendedName>
        <fullName evidence="3">L-Fucosyltransferase</fullName>
        <ecNumber evidence="3">2.4.1.-</ecNumber>
    </recommendedName>
</protein>
<dbReference type="GO" id="GO:0005975">
    <property type="term" value="P:carbohydrate metabolic process"/>
    <property type="evidence" value="ECO:0007669"/>
    <property type="project" value="InterPro"/>
</dbReference>
<dbReference type="Proteomes" id="UP001186944">
    <property type="component" value="Unassembled WGS sequence"/>
</dbReference>